<dbReference type="InterPro" id="IPR020587">
    <property type="entry name" value="RecA_monomer-monomer_interface"/>
</dbReference>
<dbReference type="SMART" id="SM00382">
    <property type="entry name" value="AAA"/>
    <property type="match status" value="1"/>
</dbReference>
<evidence type="ECO:0000256" key="7">
    <source>
        <dbReference type="HAMAP-Rule" id="MF_00268"/>
    </source>
</evidence>
<dbReference type="InterPro" id="IPR027417">
    <property type="entry name" value="P-loop_NTPase"/>
</dbReference>
<evidence type="ECO:0000256" key="9">
    <source>
        <dbReference type="RuleBase" id="RU004527"/>
    </source>
</evidence>
<dbReference type="HAMAP" id="MF_00268">
    <property type="entry name" value="RecA"/>
    <property type="match status" value="1"/>
</dbReference>
<sequence length="356" mass="38203">MAVDKQKALETALSQIEKQFGKGAVMKLGQNSTLNVEAISTGSISLDIALGIGGVPRGRIVEIYGPESSGKTTVALHIIAEAQKNGGEVAFIDVEHALDPVYAKALGVDIDSLLVSQPDTGEQALEITEALVRSGAIDAIVIDSVAAMVPRAEIEGEMGDAHVGLQARLMSQALRKLTGVISKSNCVALFINQLREKVGVTYGNPEVTPGGRALKFYSSVRLDIRRIEQLKNGTEGIGNRTRVKVVKNKVAPPFREAEFDIMYGTGISKEGEILDLAVKLDIINKSGAWFSCGEIRLGQGRDNAKEYMKANPEFTAGIDKQIRARAGELVMVRGNSKSSKKAAKQVDLDVEVEDEE</sequence>
<dbReference type="OrthoDB" id="9776733at2"/>
<dbReference type="RefSeq" id="WP_092754122.1">
    <property type="nucleotide sequence ID" value="NZ_FOCG01000001.1"/>
</dbReference>
<evidence type="ECO:0000256" key="3">
    <source>
        <dbReference type="ARBA" id="ARBA00022741"/>
    </source>
</evidence>
<dbReference type="GO" id="GO:0006281">
    <property type="term" value="P:DNA repair"/>
    <property type="evidence" value="ECO:0007669"/>
    <property type="project" value="UniProtKB-UniRule"/>
</dbReference>
<dbReference type="AlphaFoldDB" id="A0A1H8BP22"/>
<keyword evidence="7" id="KW-0963">Cytoplasm</keyword>
<dbReference type="GO" id="GO:0005829">
    <property type="term" value="C:cytosol"/>
    <property type="evidence" value="ECO:0007669"/>
    <property type="project" value="TreeGrafter"/>
</dbReference>
<gene>
    <name evidence="7" type="primary">recA</name>
    <name evidence="13" type="ORF">SAMN05216180_2018</name>
</gene>
<dbReference type="PROSITE" id="PS50162">
    <property type="entry name" value="RECA_2"/>
    <property type="match status" value="1"/>
</dbReference>
<evidence type="ECO:0000256" key="6">
    <source>
        <dbReference type="ARBA" id="ARBA00023172"/>
    </source>
</evidence>
<proteinExistence type="inferred from homology"/>
<keyword evidence="6 7" id="KW-0233">DNA recombination</keyword>
<dbReference type="PRINTS" id="PR00142">
    <property type="entry name" value="RECA"/>
</dbReference>
<dbReference type="STRING" id="474960.SAMN05216180_2018"/>
<name>A0A1H8BP22_9FIRM</name>
<dbReference type="Pfam" id="PF00154">
    <property type="entry name" value="RecA_N"/>
    <property type="match status" value="1"/>
</dbReference>
<dbReference type="FunFam" id="3.40.50.300:FF:000087">
    <property type="entry name" value="Recombinase RecA"/>
    <property type="match status" value="1"/>
</dbReference>
<keyword evidence="7 8" id="KW-0742">SOS response</keyword>
<dbReference type="PANTHER" id="PTHR45900">
    <property type="entry name" value="RECA"/>
    <property type="match status" value="1"/>
</dbReference>
<feature type="domain" description="RecA family profile 1" evidence="11">
    <location>
        <begin position="35"/>
        <end position="194"/>
    </location>
</feature>
<accession>A0A1H8BP22</accession>
<dbReference type="Proteomes" id="UP000199158">
    <property type="component" value="Unassembled WGS sequence"/>
</dbReference>
<reference evidence="13 14" key="1">
    <citation type="submission" date="2016-10" db="EMBL/GenBank/DDBJ databases">
        <authorList>
            <person name="de Groot N.N."/>
        </authorList>
    </citation>
    <scope>NUCLEOTIDE SEQUENCE [LARGE SCALE GENOMIC DNA]</scope>
    <source>
        <strain evidence="13 14">CGMCC 1.5070</strain>
    </source>
</reference>
<evidence type="ECO:0000256" key="8">
    <source>
        <dbReference type="RuleBase" id="RU000526"/>
    </source>
</evidence>
<keyword evidence="7 8" id="KW-0234">DNA repair</keyword>
<dbReference type="InterPro" id="IPR023400">
    <property type="entry name" value="RecA_C_sf"/>
</dbReference>
<dbReference type="NCBIfam" id="TIGR02012">
    <property type="entry name" value="tigrfam_recA"/>
    <property type="match status" value="1"/>
</dbReference>
<evidence type="ECO:0000256" key="2">
    <source>
        <dbReference type="ARBA" id="ARBA00015553"/>
    </source>
</evidence>
<dbReference type="EMBL" id="FOCG01000001">
    <property type="protein sequence ID" value="SEM84536.1"/>
    <property type="molecule type" value="Genomic_DNA"/>
</dbReference>
<dbReference type="SUPFAM" id="SSF52540">
    <property type="entry name" value="P-loop containing nucleoside triphosphate hydrolases"/>
    <property type="match status" value="1"/>
</dbReference>
<evidence type="ECO:0000313" key="13">
    <source>
        <dbReference type="EMBL" id="SEM84536.1"/>
    </source>
</evidence>
<evidence type="ECO:0000256" key="10">
    <source>
        <dbReference type="SAM" id="MobiDB-lite"/>
    </source>
</evidence>
<dbReference type="InterPro" id="IPR049261">
    <property type="entry name" value="RecA-like_C"/>
</dbReference>
<protein>
    <recommendedName>
        <fullName evidence="2 7">Protein RecA</fullName>
    </recommendedName>
    <alternativeName>
        <fullName evidence="7 8">Recombinase A</fullName>
    </alternativeName>
</protein>
<dbReference type="InterPro" id="IPR049428">
    <property type="entry name" value="RecA-like_N"/>
</dbReference>
<dbReference type="InterPro" id="IPR003593">
    <property type="entry name" value="AAA+_ATPase"/>
</dbReference>
<organism evidence="13 14">
    <name type="scientific">Hydrogenoanaerobacterium saccharovorans</name>
    <dbReference type="NCBI Taxonomy" id="474960"/>
    <lineage>
        <taxon>Bacteria</taxon>
        <taxon>Bacillati</taxon>
        <taxon>Bacillota</taxon>
        <taxon>Clostridia</taxon>
        <taxon>Eubacteriales</taxon>
        <taxon>Oscillospiraceae</taxon>
        <taxon>Hydrogenoanaerobacterium</taxon>
    </lineage>
</organism>
<comment type="subcellular location">
    <subcellularLocation>
        <location evidence="7">Cytoplasm</location>
    </subcellularLocation>
</comment>
<dbReference type="Pfam" id="PF21096">
    <property type="entry name" value="RecA_C"/>
    <property type="match status" value="1"/>
</dbReference>
<evidence type="ECO:0000313" key="14">
    <source>
        <dbReference type="Proteomes" id="UP000199158"/>
    </source>
</evidence>
<evidence type="ECO:0000259" key="11">
    <source>
        <dbReference type="PROSITE" id="PS50162"/>
    </source>
</evidence>
<dbReference type="GO" id="GO:0003697">
    <property type="term" value="F:single-stranded DNA binding"/>
    <property type="evidence" value="ECO:0007669"/>
    <property type="project" value="UniProtKB-UniRule"/>
</dbReference>
<feature type="binding site" evidence="7">
    <location>
        <begin position="65"/>
        <end position="72"/>
    </location>
    <ligand>
        <name>ATP</name>
        <dbReference type="ChEBI" id="CHEBI:30616"/>
    </ligand>
</feature>
<dbReference type="InterPro" id="IPR013765">
    <property type="entry name" value="DNA_recomb/repair_RecA"/>
</dbReference>
<evidence type="ECO:0000256" key="4">
    <source>
        <dbReference type="ARBA" id="ARBA00022840"/>
    </source>
</evidence>
<evidence type="ECO:0000256" key="5">
    <source>
        <dbReference type="ARBA" id="ARBA00023125"/>
    </source>
</evidence>
<dbReference type="CDD" id="cd00983">
    <property type="entry name" value="RecA"/>
    <property type="match status" value="1"/>
</dbReference>
<dbReference type="GO" id="GO:0140664">
    <property type="term" value="F:ATP-dependent DNA damage sensor activity"/>
    <property type="evidence" value="ECO:0007669"/>
    <property type="project" value="InterPro"/>
</dbReference>
<dbReference type="PROSITE" id="PS00321">
    <property type="entry name" value="RECA_1"/>
    <property type="match status" value="1"/>
</dbReference>
<evidence type="ECO:0000259" key="12">
    <source>
        <dbReference type="PROSITE" id="PS50163"/>
    </source>
</evidence>
<keyword evidence="3 7" id="KW-0547">Nucleotide-binding</keyword>
<evidence type="ECO:0000256" key="1">
    <source>
        <dbReference type="ARBA" id="ARBA00009391"/>
    </source>
</evidence>
<dbReference type="InterPro" id="IPR020584">
    <property type="entry name" value="DNA_recomb/repair_RecA_CS"/>
</dbReference>
<dbReference type="GO" id="GO:0005524">
    <property type="term" value="F:ATP binding"/>
    <property type="evidence" value="ECO:0007669"/>
    <property type="project" value="UniProtKB-UniRule"/>
</dbReference>
<comment type="similarity">
    <text evidence="1 7 9">Belongs to the RecA family.</text>
</comment>
<dbReference type="GO" id="GO:0003684">
    <property type="term" value="F:damaged DNA binding"/>
    <property type="evidence" value="ECO:0007669"/>
    <property type="project" value="UniProtKB-UniRule"/>
</dbReference>
<dbReference type="SUPFAM" id="SSF54752">
    <property type="entry name" value="RecA protein, C-terminal domain"/>
    <property type="match status" value="1"/>
</dbReference>
<dbReference type="GO" id="GO:0006310">
    <property type="term" value="P:DNA recombination"/>
    <property type="evidence" value="ECO:0007669"/>
    <property type="project" value="UniProtKB-UniRule"/>
</dbReference>
<keyword evidence="14" id="KW-1185">Reference proteome</keyword>
<keyword evidence="4 7" id="KW-0067">ATP-binding</keyword>
<dbReference type="PANTHER" id="PTHR45900:SF1">
    <property type="entry name" value="MITOCHONDRIAL DNA REPAIR PROTEIN RECA HOMOLOG-RELATED"/>
    <property type="match status" value="1"/>
</dbReference>
<keyword evidence="5 7" id="KW-0238">DNA-binding</keyword>
<comment type="function">
    <text evidence="7">Can catalyze the hydrolysis of ATP in the presence of single-stranded DNA, the ATP-dependent uptake of single-stranded DNA by duplex DNA, and the ATP-dependent hybridization of homologous single-stranded DNAs. It interacts with LexA causing its activation and leading to its autocatalytic cleavage.</text>
</comment>
<dbReference type="GO" id="GO:0009432">
    <property type="term" value="P:SOS response"/>
    <property type="evidence" value="ECO:0007669"/>
    <property type="project" value="UniProtKB-UniRule"/>
</dbReference>
<dbReference type="InterPro" id="IPR020588">
    <property type="entry name" value="RecA_ATP-bd"/>
</dbReference>
<feature type="region of interest" description="Disordered" evidence="10">
    <location>
        <begin position="336"/>
        <end position="356"/>
    </location>
</feature>
<feature type="domain" description="RecA family profile 2" evidence="12">
    <location>
        <begin position="199"/>
        <end position="272"/>
    </location>
</feature>
<keyword evidence="7 9" id="KW-0227">DNA damage</keyword>
<dbReference type="Gene3D" id="3.40.50.300">
    <property type="entry name" value="P-loop containing nucleotide triphosphate hydrolases"/>
    <property type="match status" value="1"/>
</dbReference>
<dbReference type="PROSITE" id="PS50163">
    <property type="entry name" value="RECA_3"/>
    <property type="match status" value="1"/>
</dbReference>